<dbReference type="EMBL" id="CP051687">
    <property type="protein sequence ID" value="QJE03746.1"/>
    <property type="molecule type" value="Genomic_DNA"/>
</dbReference>
<name>A0A7Z2ZVI5_9BURK</name>
<keyword evidence="1" id="KW-0614">Plasmid</keyword>
<proteinExistence type="predicted"/>
<accession>A0A7Z2ZVI5</accession>
<dbReference type="KEGG" id="mfy:HH212_27000"/>
<organism evidence="1 2">
    <name type="scientific">Massilia forsythiae</name>
    <dbReference type="NCBI Taxonomy" id="2728020"/>
    <lineage>
        <taxon>Bacteria</taxon>
        <taxon>Pseudomonadati</taxon>
        <taxon>Pseudomonadota</taxon>
        <taxon>Betaproteobacteria</taxon>
        <taxon>Burkholderiales</taxon>
        <taxon>Oxalobacteraceae</taxon>
        <taxon>Telluria group</taxon>
        <taxon>Massilia</taxon>
    </lineage>
</organism>
<geneLocation type="plasmid" evidence="1 2">
    <name>unnamed2</name>
</geneLocation>
<evidence type="ECO:0000313" key="2">
    <source>
        <dbReference type="Proteomes" id="UP000502415"/>
    </source>
</evidence>
<dbReference type="Proteomes" id="UP000502415">
    <property type="component" value="Plasmid unnamed2"/>
</dbReference>
<keyword evidence="2" id="KW-1185">Reference proteome</keyword>
<protein>
    <submittedName>
        <fullName evidence="1">Uncharacterized protein</fullName>
    </submittedName>
</protein>
<reference evidence="1 2" key="1">
    <citation type="submission" date="2020-04" db="EMBL/GenBank/DDBJ databases">
        <title>Genome sequencing of novel species.</title>
        <authorList>
            <person name="Heo J."/>
            <person name="Kim S.-J."/>
            <person name="Kim J.-S."/>
            <person name="Hong S.-B."/>
            <person name="Kwon S.-W."/>
        </authorList>
    </citation>
    <scope>NUCLEOTIDE SEQUENCE [LARGE SCALE GENOMIC DNA]</scope>
    <source>
        <strain evidence="1 2">GN2-R2</strain>
        <plasmid evidence="1 2">unnamed2</plasmid>
    </source>
</reference>
<gene>
    <name evidence="1" type="ORF">HH212_27000</name>
</gene>
<evidence type="ECO:0000313" key="1">
    <source>
        <dbReference type="EMBL" id="QJE03746.1"/>
    </source>
</evidence>
<dbReference type="RefSeq" id="WP_170205796.1">
    <property type="nucleotide sequence ID" value="NZ_CP051687.1"/>
</dbReference>
<sequence length="59" mass="6920">MKKREPLIFSKAFLREADKAVERAVQRSEAADLPRAYLHSYDELPEFLAQLRERNKSAE</sequence>
<dbReference type="AlphaFoldDB" id="A0A7Z2ZVI5"/>